<dbReference type="InterPro" id="IPR027417">
    <property type="entry name" value="P-loop_NTPase"/>
</dbReference>
<dbReference type="InterPro" id="IPR056024">
    <property type="entry name" value="DUF7605"/>
</dbReference>
<gene>
    <name evidence="5" type="ORF">BKA59DRAFT_548465</name>
</gene>
<evidence type="ECO:0000259" key="3">
    <source>
        <dbReference type="Pfam" id="PF00350"/>
    </source>
</evidence>
<reference evidence="5" key="1">
    <citation type="journal article" date="2021" name="Nat. Commun.">
        <title>Genetic determinants of endophytism in the Arabidopsis root mycobiome.</title>
        <authorList>
            <person name="Mesny F."/>
            <person name="Miyauchi S."/>
            <person name="Thiergart T."/>
            <person name="Pickel B."/>
            <person name="Atanasova L."/>
            <person name="Karlsson M."/>
            <person name="Huettel B."/>
            <person name="Barry K.W."/>
            <person name="Haridas S."/>
            <person name="Chen C."/>
            <person name="Bauer D."/>
            <person name="Andreopoulos W."/>
            <person name="Pangilinan J."/>
            <person name="LaButti K."/>
            <person name="Riley R."/>
            <person name="Lipzen A."/>
            <person name="Clum A."/>
            <person name="Drula E."/>
            <person name="Henrissat B."/>
            <person name="Kohler A."/>
            <person name="Grigoriev I.V."/>
            <person name="Martin F.M."/>
            <person name="Hacquard S."/>
        </authorList>
    </citation>
    <scope>NUCLEOTIDE SEQUENCE</scope>
    <source>
        <strain evidence="5">MPI-SDFR-AT-0068</strain>
    </source>
</reference>
<dbReference type="EMBL" id="JAGPXF010000007">
    <property type="protein sequence ID" value="KAH7235641.1"/>
    <property type="molecule type" value="Genomic_DNA"/>
</dbReference>
<protein>
    <recommendedName>
        <fullName evidence="7">Nuclear GTPase SLIP-GC</fullName>
    </recommendedName>
</protein>
<dbReference type="OrthoDB" id="3598281at2759"/>
<dbReference type="PANTHER" id="PTHR36681">
    <property type="entry name" value="NUCLEAR GTPASE, GERMINAL CENTER-ASSOCIATED, TANDEM DUPLICATE 3"/>
    <property type="match status" value="1"/>
</dbReference>
<dbReference type="Proteomes" id="UP000813427">
    <property type="component" value="Unassembled WGS sequence"/>
</dbReference>
<dbReference type="PANTHER" id="PTHR36681:SF3">
    <property type="entry name" value="NUCLEAR GTPASE, GERMINAL CENTER-ASSOCIATED, TANDEM DUPLICATE 3"/>
    <property type="match status" value="1"/>
</dbReference>
<dbReference type="InterPro" id="IPR045063">
    <property type="entry name" value="Dynamin_N"/>
</dbReference>
<dbReference type="AlphaFoldDB" id="A0A8K0RNK6"/>
<evidence type="ECO:0000313" key="5">
    <source>
        <dbReference type="EMBL" id="KAH7235641.1"/>
    </source>
</evidence>
<feature type="domain" description="DUF7605" evidence="4">
    <location>
        <begin position="720"/>
        <end position="896"/>
    </location>
</feature>
<evidence type="ECO:0000313" key="6">
    <source>
        <dbReference type="Proteomes" id="UP000813427"/>
    </source>
</evidence>
<accession>A0A8K0RNK6</accession>
<feature type="compositionally biased region" description="Polar residues" evidence="2">
    <location>
        <begin position="1028"/>
        <end position="1042"/>
    </location>
</feature>
<sequence length="1042" mass="117334">MEGEGAQAPSTPVKRERSPSPELDLNTPGNKRQSDEASGVVRAPVVFPWRTCQSLGYAERLKIKERAVERAEDYCQTVRAVLMPVLQDIAPNSPDAIMMGQRIIKQWCQLHDDIRHKHRKLEILVGVEGPTGAGKSSFLGSLLKIPELFPSGQESAATAVIGKVSWNWDDTPGREFIARVSFRKMSEIENDLESLLRELNHFASLMAGGLEDESDGTEQADNKAISRNMIDHHLPKVKAVWGLDEGNLTAKASKCPNVLAYNQMARQILRTNYEAYQFLVAGGTTFSASSAEGLSDLIKPFLDSSSETHGGRKQFAAWPLVKGVHIYAKSHILKPGITLVDLPGCGDAVESRSEVAEMFAHRLDVRMVVSPIIRATDEKQGQALMRNGFDEAQMRIRGRLDGHGFCVVISKMDDMKVDSYIAGCPDLSRNKEVVQKQMDLENLKRERYDLKFEHATLKSAKRKAESQKKKAQRSYDSAVKKHAIKLQKNPQASDEHITNLQTQKDELARAFEEADKALDQHDIRQSQIQVEMSYLRDWLYHRAIQTRNTRVMNRLRADFASRHNRHDDSDAPTQSQSEHEYVLPILPVSTRAFWQLENNDGPMTGFPNQMFTGVPAAEQWLHQATASKREKHLDGVLDGYQNLMTMMRIYSQTNGQDGDFGFTRAQVEEALAETHDIYQRKLSSKLKEACDLIEKLDPLERKPQAMKKFLANSYRIVLRWGYKFPEVENDVQKMHFGTYAANIRRNGAKYTSFSTPRVTYTWMENLGAPILKAISKDWDRKMNRKLPLIKPPMMAGYTEVFTEYLNEIQRLITKHVPALEAIFNGMRPILDNSQRATETDIGNVLDKLSQKASTIAFEAVAYLTDEMTPTFRAAAADTGTGCHQRRMNTIQEKVRTNADSMCREIFRRLEAGLAAKMAEVPAELEKAAAGATYNLKQQLSFLANNLAESFSDDPVKNAMKAKVQDGVRAHIESWESGWAEEGGYDEHILDKDLSIPASIPEPVMEEFPSSEYEGDEGNDSMEEDDPLSNDNLIGDENNSNLI</sequence>
<feature type="region of interest" description="Disordered" evidence="2">
    <location>
        <begin position="1"/>
        <end position="37"/>
    </location>
</feature>
<organism evidence="5 6">
    <name type="scientific">Fusarium tricinctum</name>
    <dbReference type="NCBI Taxonomy" id="61284"/>
    <lineage>
        <taxon>Eukaryota</taxon>
        <taxon>Fungi</taxon>
        <taxon>Dikarya</taxon>
        <taxon>Ascomycota</taxon>
        <taxon>Pezizomycotina</taxon>
        <taxon>Sordariomycetes</taxon>
        <taxon>Hypocreomycetidae</taxon>
        <taxon>Hypocreales</taxon>
        <taxon>Nectriaceae</taxon>
        <taxon>Fusarium</taxon>
        <taxon>Fusarium tricinctum species complex</taxon>
    </lineage>
</organism>
<dbReference type="SUPFAM" id="SSF52540">
    <property type="entry name" value="P-loop containing nucleoside triphosphate hydrolases"/>
    <property type="match status" value="1"/>
</dbReference>
<keyword evidence="1" id="KW-0175">Coiled coil</keyword>
<feature type="compositionally biased region" description="Acidic residues" evidence="2">
    <location>
        <begin position="1012"/>
        <end position="1027"/>
    </location>
</feature>
<feature type="coiled-coil region" evidence="1">
    <location>
        <begin position="454"/>
        <end position="520"/>
    </location>
</feature>
<name>A0A8K0RNK6_9HYPO</name>
<comment type="caution">
    <text evidence="5">The sequence shown here is derived from an EMBL/GenBank/DDBJ whole genome shotgun (WGS) entry which is preliminary data.</text>
</comment>
<feature type="region of interest" description="Disordered" evidence="2">
    <location>
        <begin position="1000"/>
        <end position="1042"/>
    </location>
</feature>
<keyword evidence="6" id="KW-1185">Reference proteome</keyword>
<evidence type="ECO:0000256" key="2">
    <source>
        <dbReference type="SAM" id="MobiDB-lite"/>
    </source>
</evidence>
<dbReference type="Pfam" id="PF00350">
    <property type="entry name" value="Dynamin_N"/>
    <property type="match status" value="1"/>
</dbReference>
<evidence type="ECO:0000256" key="1">
    <source>
        <dbReference type="SAM" id="Coils"/>
    </source>
</evidence>
<evidence type="ECO:0008006" key="7">
    <source>
        <dbReference type="Google" id="ProtNLM"/>
    </source>
</evidence>
<evidence type="ECO:0000259" key="4">
    <source>
        <dbReference type="Pfam" id="PF24564"/>
    </source>
</evidence>
<feature type="domain" description="Dynamin N-terminal" evidence="3">
    <location>
        <begin position="126"/>
        <end position="386"/>
    </location>
</feature>
<dbReference type="Pfam" id="PF24564">
    <property type="entry name" value="DUF7605"/>
    <property type="match status" value="1"/>
</dbReference>
<proteinExistence type="predicted"/>